<evidence type="ECO:0000256" key="1">
    <source>
        <dbReference type="SAM" id="MobiDB-lite"/>
    </source>
</evidence>
<dbReference type="InterPro" id="IPR008964">
    <property type="entry name" value="Invasin/intimin_cell_adhesion"/>
</dbReference>
<dbReference type="OrthoDB" id="9801679at2"/>
<sequence length="2008" mass="215989">MLKKKVSLFTVFVLLFVTIFTPLQPMYTKAEEQTSIQTLAGVQDPIPPEAITGGAISVGDAYTVTGSSITVTGQVTACYGNKGSALNNLIIQDVINGEIVGLQVFDKNSAISYNPGDIISVTGTLKDYSGVRQLQDITASNVLSTSTPLAPQELTISQLKAGGDNYLSEYVLIKNVTLGDVTTTSGNTNTAISDATGTTVLYNAAPYPAGIQKGSTVDLYVVWSKFNTTYQLRNATSSDYVIASTDSGVDTSVVLPMASWSGSGPITTATVYADKAAANDQLNTNAVLTYKDGKIPQLSAANTKLGKTGAVAGDYYQIQLSSKLYGNIQFNCNLRSSGTGPKNFKVYYSTDGSAYKEGSSSLFSITKDGTVQGFSLTLPADANNADNLYIRLQVADTTSANGGTIGGSGTNYLSDIKITGSPVISSTIAACPTILPAEEKGSLGQEITITSKTAGAQIYYSFDDGSVNLYDSSNKPVFTKFPVKVTAYAAKAGLTDSLVISKNYSQLQVATVTASPNGGAKAIGTKVSLKCDTDGAKILYSTDGTNWKVYNDTDNITLTSFPVSIYAKAQKNGCLDSETSEFKYTQRLNEEYNVYFGQLHSHTDYSDGAGSCDQAFDYAKNTAKQIDFLAVTDHSNSFDNADKASIADGSVSSEWVEGHTLADKYTDSTFVGIYGFEMTWSNGLGHINTFDTNGFQSRTQTAYTTYSTALSNYYTTLKTQPQSISQFNHPGTTFGDFSDFDHYDVETDNLINMVEVGNGEGAIGSAGYFPSYEYYTRALDKGWHVAPTNNQDNHKGYWGDANTARTCILADSLTRDNIYDALRNLRIYATEDNDLSIQYTLNDEVMGTILDEKPKEANISVKLKDPTDAAIGKVEVIVNGGLSVAQQNVTTNEATVKFSLPADYSYYYIRVTEPDKNIAVTAPVWVGKVEAAGISNISTTATLPTKDEALDISTELYNNESKDLEIESMEYSIDNNVIHTVDLKTAGISKVSPYTKAAYQFSYTNPTAGTVNIRVTVKAKLDGVEKIYQNVLSLKYVDKSMITNVVIDGTHSNDYVTGYYADNMGNFSKIAADDNVKVTVVKDKMTAEILENCNLLIISAPAKKADKNYKVSHFEDEFINLVKSYTQQGKPLILCGIADYQDTADGQSSTEINKLLAAIGATTKINSDEAMDDNDNGGQNYRLYLSDFNSSAPENNGIVEGQKYSAYSGCTVLLNADSVKAGKADYLVKGHPTTYSTDSKKFDSEYTPIEKGNAIILAKETLDSGSKVYVSSTVFMSDFEVKAVVDNNWDLPYANKNIITNIMDSVKKQLPVSTVSDIRKGKMGDIYTAEGIVTAGTVTGNAFFDTIYIQDATGGINIFPINEGLIEVGQKVKVTGYLDQYLGDKELRVIAASVTDTAKKPLEPTVMTAKDAMDYETNGGKLVKVTGTITDVTLKNGVVETIKVKDSSEKEARIFVDGYITYSNTSSESLEKLAVVGNKISAVGLVSYDTEGERLRVRDRSEIQSVKDQTTGGTNTGTGQNSNNNTEIDKDKNAKVVTNVTKTTDSNGNTVTSTVKTSYSLTTGEVMGSEKEIVTGDSATGNKVTAKLTYDKNGKLSQANTVVEISNYKVSNTSGTATVKGSISWDALSAVVTEATSGGNSMLLTVNTFSDTILKQVNDASVKEVKLQLDIPENVLTAQPVQLDKIGVSADIFEAARKAGKSVSFEIGSGKNGYSWEFAGSDLSSSKEKSTDVNLSLQVKKIKEDKELMTNLAPYVNGSNNEGAVFEFHHSGILPSTAQVTAYVGDVEGLKPNKTVYIYYMKENTQAGSKISLESLVQTKVDENGYLKMPISHCSSYLVLTQKPNMTNADATGQITVAKTKVLYLGNTAYISPKVSTGAKAVYKYTSKNKNIATVSAKGKLTPKKAGTAVITTSVTIGGKTKTFTTKVTVKKPYIQLTAKKDELLVGESFTFKAKTYGIKGKITWSSNKKDVAEITKDGIIKAKKAGTVTITAKIKDITNKIKVKIVK</sequence>
<dbReference type="Pfam" id="PF02368">
    <property type="entry name" value="Big_2"/>
    <property type="match status" value="1"/>
</dbReference>
<gene>
    <name evidence="4" type="ORF">SAMN02745217_00863</name>
</gene>
<dbReference type="RefSeq" id="WP_073587519.1">
    <property type="nucleotide sequence ID" value="NZ_FRFD01000003.1"/>
</dbReference>
<evidence type="ECO:0000259" key="2">
    <source>
        <dbReference type="SMART" id="SM00481"/>
    </source>
</evidence>
<feature type="domain" description="BIG2" evidence="3">
    <location>
        <begin position="1931"/>
        <end position="2005"/>
    </location>
</feature>
<dbReference type="Gene3D" id="3.20.20.140">
    <property type="entry name" value="Metal-dependent hydrolases"/>
    <property type="match status" value="1"/>
</dbReference>
<evidence type="ECO:0000313" key="4">
    <source>
        <dbReference type="EMBL" id="SHO45193.1"/>
    </source>
</evidence>
<feature type="domain" description="BIG2" evidence="3">
    <location>
        <begin position="1851"/>
        <end position="1925"/>
    </location>
</feature>
<dbReference type="Pfam" id="PF13290">
    <property type="entry name" value="CHB_HEX_C_1"/>
    <property type="match status" value="1"/>
</dbReference>
<feature type="region of interest" description="Disordered" evidence="1">
    <location>
        <begin position="1502"/>
        <end position="1528"/>
    </location>
</feature>
<dbReference type="SUPFAM" id="SSF49373">
    <property type="entry name" value="Invasin/intimin cell-adhesion fragments"/>
    <property type="match status" value="2"/>
</dbReference>
<evidence type="ECO:0000313" key="5">
    <source>
        <dbReference type="Proteomes" id="UP000184612"/>
    </source>
</evidence>
<dbReference type="STRING" id="1121345.SAMN02745217_00863"/>
<name>A0A1M7Y0L4_9FIRM</name>
<dbReference type="InterPro" id="IPR016195">
    <property type="entry name" value="Pol/histidinol_Pase-like"/>
</dbReference>
<feature type="compositionally biased region" description="Low complexity" evidence="1">
    <location>
        <begin position="1509"/>
        <end position="1526"/>
    </location>
</feature>
<organism evidence="4 5">
    <name type="scientific">Anaerocolumna xylanovorans DSM 12503</name>
    <dbReference type="NCBI Taxonomy" id="1121345"/>
    <lineage>
        <taxon>Bacteria</taxon>
        <taxon>Bacillati</taxon>
        <taxon>Bacillota</taxon>
        <taxon>Clostridia</taxon>
        <taxon>Lachnospirales</taxon>
        <taxon>Lachnospiraceae</taxon>
        <taxon>Anaerocolumna</taxon>
    </lineage>
</organism>
<proteinExistence type="predicted"/>
<dbReference type="InterPro" id="IPR003141">
    <property type="entry name" value="Pol/His_phosphatase_N"/>
</dbReference>
<protein>
    <submittedName>
        <fullName evidence="4">Ig-like domain (Group 2)</fullName>
    </submittedName>
</protein>
<keyword evidence="5" id="KW-1185">Reference proteome</keyword>
<dbReference type="SMART" id="SM00635">
    <property type="entry name" value="BID_2"/>
    <property type="match status" value="2"/>
</dbReference>
<dbReference type="NCBIfam" id="NF038032">
    <property type="entry name" value="CehA_McbA_metalo"/>
    <property type="match status" value="1"/>
</dbReference>
<dbReference type="InterPro" id="IPR059177">
    <property type="entry name" value="GH29D-like_dom"/>
</dbReference>
<feature type="domain" description="Polymerase/histidinol phosphatase N-terminal" evidence="2">
    <location>
        <begin position="597"/>
        <end position="682"/>
    </location>
</feature>
<dbReference type="InterPro" id="IPR003343">
    <property type="entry name" value="Big_2"/>
</dbReference>
<dbReference type="SUPFAM" id="SSF89550">
    <property type="entry name" value="PHP domain-like"/>
    <property type="match status" value="1"/>
</dbReference>
<dbReference type="Gene3D" id="2.60.40.1080">
    <property type="match status" value="2"/>
</dbReference>
<dbReference type="Proteomes" id="UP000184612">
    <property type="component" value="Unassembled WGS sequence"/>
</dbReference>
<dbReference type="SMART" id="SM00481">
    <property type="entry name" value="POLIIIAc"/>
    <property type="match status" value="1"/>
</dbReference>
<evidence type="ECO:0000259" key="3">
    <source>
        <dbReference type="SMART" id="SM00635"/>
    </source>
</evidence>
<dbReference type="EMBL" id="FRFD01000003">
    <property type="protein sequence ID" value="SHO45193.1"/>
    <property type="molecule type" value="Genomic_DNA"/>
</dbReference>
<accession>A0A1M7Y0L4</accession>
<reference evidence="4 5" key="1">
    <citation type="submission" date="2016-12" db="EMBL/GenBank/DDBJ databases">
        <authorList>
            <person name="Song W.-J."/>
            <person name="Kurnit D.M."/>
        </authorList>
    </citation>
    <scope>NUCLEOTIDE SEQUENCE [LARGE SCALE GENOMIC DNA]</scope>
    <source>
        <strain evidence="4 5">DSM 12503</strain>
    </source>
</reference>